<organism evidence="1 2">
    <name type="scientific">Flavisolibacter tropicus</name>
    <dbReference type="NCBI Taxonomy" id="1492898"/>
    <lineage>
        <taxon>Bacteria</taxon>
        <taxon>Pseudomonadati</taxon>
        <taxon>Bacteroidota</taxon>
        <taxon>Chitinophagia</taxon>
        <taxon>Chitinophagales</taxon>
        <taxon>Chitinophagaceae</taxon>
        <taxon>Flavisolibacter</taxon>
    </lineage>
</organism>
<proteinExistence type="predicted"/>
<dbReference type="Pfam" id="PF09912">
    <property type="entry name" value="DUF2141"/>
    <property type="match status" value="1"/>
</dbReference>
<protein>
    <recommendedName>
        <fullName evidence="3">DUF2141 domain-containing protein</fullName>
    </recommendedName>
</protein>
<name>A0A172U2C7_9BACT</name>
<evidence type="ECO:0008006" key="3">
    <source>
        <dbReference type="Google" id="ProtNLM"/>
    </source>
</evidence>
<reference evidence="2" key="1">
    <citation type="submission" date="2015-01" db="EMBL/GenBank/DDBJ databases">
        <title>Flavisolibacter sp./LCS9/ whole genome sequencing.</title>
        <authorList>
            <person name="Kim M.K."/>
            <person name="Srinivasan S."/>
            <person name="Lee J.-J."/>
        </authorList>
    </citation>
    <scope>NUCLEOTIDE SEQUENCE [LARGE SCALE GENOMIC DNA]</scope>
    <source>
        <strain evidence="2">LCS9</strain>
    </source>
</reference>
<keyword evidence="2" id="KW-1185">Reference proteome</keyword>
<dbReference type="AlphaFoldDB" id="A0A172U2C7"/>
<dbReference type="EMBL" id="CP011390">
    <property type="protein sequence ID" value="ANE53308.1"/>
    <property type="molecule type" value="Genomic_DNA"/>
</dbReference>
<evidence type="ECO:0000313" key="2">
    <source>
        <dbReference type="Proteomes" id="UP000077177"/>
    </source>
</evidence>
<dbReference type="Proteomes" id="UP000077177">
    <property type="component" value="Chromosome"/>
</dbReference>
<gene>
    <name evidence="1" type="ORF">SY85_04040</name>
</gene>
<reference evidence="1 2" key="2">
    <citation type="journal article" date="2016" name="Int. J. Syst. Evol. Microbiol.">
        <title>Flavisolibacter tropicus sp. nov., isolated from tropical soil.</title>
        <authorList>
            <person name="Lee J.J."/>
            <person name="Kang M.S."/>
            <person name="Kim G.S."/>
            <person name="Lee C.S."/>
            <person name="Lim S."/>
            <person name="Lee J."/>
            <person name="Roh S.H."/>
            <person name="Kang H."/>
            <person name="Ha J.M."/>
            <person name="Bae S."/>
            <person name="Jung H.Y."/>
            <person name="Kim M.K."/>
        </authorList>
    </citation>
    <scope>NUCLEOTIDE SEQUENCE [LARGE SCALE GENOMIC DNA]</scope>
    <source>
        <strain evidence="1 2">LCS9</strain>
    </source>
</reference>
<dbReference type="InterPro" id="IPR018673">
    <property type="entry name" value="DUF2141"/>
</dbReference>
<sequence length="135" mass="15034">MVFFLQQVSLAQSKIIADISNFENDKGMCRACLFNSAASFKGESGNPFQCVQVTINQKRSQVQFDNVPAGTYAIFLFHDTNRNNKMDKNFMGIPKEGYGASLNKLPFASAPTFDENKFPVTNGTTVHLSIKLRNL</sequence>
<accession>A0A172U2C7</accession>
<evidence type="ECO:0000313" key="1">
    <source>
        <dbReference type="EMBL" id="ANE53308.1"/>
    </source>
</evidence>
<dbReference type="KEGG" id="fla:SY85_04040"/>